<gene>
    <name evidence="1" type="ORF">CCMSSC00406_0008687</name>
</gene>
<proteinExistence type="predicted"/>
<evidence type="ECO:0000313" key="1">
    <source>
        <dbReference type="EMBL" id="KAG9226025.1"/>
    </source>
</evidence>
<accession>A0ACB7J756</accession>
<sequence>MLAAKRIRRGIGLSSRRFLHDGSDTREGWLFVDSVFPVQLGVWDVRSYISRLRQDTLLSELKDKLSRVQAHRFTILELEPHLKDGGVFVHFKYALPDRGEEDLNVAEDSEDAHPIDSTSSTTSRSGDQTPQERRVLHELERLLNEEADNAGGLPSWNGIRRGNVWLVQGSPWREDMNRFAFPMLRVSFEGPDVPEQALYQLFRPYGRIQELTMPTVVPAGTPRSSVITFSRIRPAAIARNVVHGLEIASTPSTDNAAKATLTRLRIAYQKPLRAHVIRDWTANHPRIVIPVIVFLLGSITYTIFDPVRAMMVQAKMQNWFDYHEWTLYKWACNMLPTQLISYLASDSHSSSSKNKRSLSAAMRAQRSKELSSDLEIQGVWKERQEVERTIRTYLDDFPTTVAFLHGPQGSGKSRLLETMIQDSDRHVLHIDCRDLQKAVSDPQLVGALARQTGYWPVFTFLDSMSSLLDLASVGLIGQKAGFSSSLPDQLTQVLSVVTRALQATSASHIHAAALKRAREEQDEERKAEQNIVLHKIRHGTWHDGRLDCVAGNGVMSELGIGDEAMGVLEDEYGDDVGVVEIAGEALTEPEAMREAIMELGRTDRADGEVERPKEKKNGHHRQPVADAEAISAIPIVIIRNYSPSNKAGGSKEDLLAVLAQWAAGLAENRIAHVIVVSDNRENAKRLAKAIPSKPLNSIALSDADTSSALSFVKQRLRDSDIDVHFTKSETELVERLGGRASDLESLIHKVTNGQGVAEAVEDIVVRGVSELRKSAFGDDVDDAKGLAWSREQAWAVLKLLAKKPEVSYHEVLIEFPFKGDESPLRNMEHAELIAIGTVNGRPSTIRPGKPVYKYVFERLVKDPIFQASQDIGYNNKVISSAETTIKLCEEELGTLENIREQEARTRGWGDWAFGWMWGMRACDARATYLFDKMGKAGKKVEVLERKNEELKKVLATVE</sequence>
<dbReference type="EMBL" id="WQMT02000002">
    <property type="protein sequence ID" value="KAG9226025.1"/>
    <property type="molecule type" value="Genomic_DNA"/>
</dbReference>
<keyword evidence="2" id="KW-1185">Reference proteome</keyword>
<comment type="caution">
    <text evidence="1">The sequence shown here is derived from an EMBL/GenBank/DDBJ whole genome shotgun (WGS) entry which is preliminary data.</text>
</comment>
<evidence type="ECO:0000313" key="2">
    <source>
        <dbReference type="Proteomes" id="UP000824881"/>
    </source>
</evidence>
<name>A0ACB7J756_PLECO</name>
<organism evidence="1 2">
    <name type="scientific">Pleurotus cornucopiae</name>
    <name type="common">Cornucopia mushroom</name>
    <dbReference type="NCBI Taxonomy" id="5321"/>
    <lineage>
        <taxon>Eukaryota</taxon>
        <taxon>Fungi</taxon>
        <taxon>Dikarya</taxon>
        <taxon>Basidiomycota</taxon>
        <taxon>Agaricomycotina</taxon>
        <taxon>Agaricomycetes</taxon>
        <taxon>Agaricomycetidae</taxon>
        <taxon>Agaricales</taxon>
        <taxon>Pleurotineae</taxon>
        <taxon>Pleurotaceae</taxon>
        <taxon>Pleurotus</taxon>
    </lineage>
</organism>
<reference evidence="1 2" key="1">
    <citation type="journal article" date="2021" name="Appl. Environ. Microbiol.">
        <title>Genetic linkage and physical mapping for an oyster mushroom Pleurotus cornucopiae and QTL analysis for the trait cap color.</title>
        <authorList>
            <person name="Zhang Y."/>
            <person name="Gao W."/>
            <person name="Sonnenberg A."/>
            <person name="Chen Q."/>
            <person name="Zhang J."/>
            <person name="Huang C."/>
        </authorList>
    </citation>
    <scope>NUCLEOTIDE SEQUENCE [LARGE SCALE GENOMIC DNA]</scope>
    <source>
        <strain evidence="1">CCMSSC00406</strain>
    </source>
</reference>
<dbReference type="Proteomes" id="UP000824881">
    <property type="component" value="Unassembled WGS sequence"/>
</dbReference>
<protein>
    <submittedName>
        <fullName evidence="1">Uncharacterized protein</fullName>
    </submittedName>
</protein>